<dbReference type="Pfam" id="PF06974">
    <property type="entry name" value="WS_DGAT_C"/>
    <property type="match status" value="1"/>
</dbReference>
<gene>
    <name evidence="2" type="primary">LOC107796999</name>
</gene>
<dbReference type="RefSeq" id="XP_016475320.1">
    <property type="nucleotide sequence ID" value="XM_016619834.1"/>
</dbReference>
<dbReference type="GO" id="GO:0045017">
    <property type="term" value="P:glycerolipid biosynthetic process"/>
    <property type="evidence" value="ECO:0007669"/>
    <property type="project" value="InterPro"/>
</dbReference>
<dbReference type="PANTHER" id="PTHR31650:SF24">
    <property type="entry name" value="O-ACYLTRANSFERASE WSD1-LIKE ISOFORM X1"/>
    <property type="match status" value="1"/>
</dbReference>
<organism evidence="2">
    <name type="scientific">Nicotiana tabacum</name>
    <name type="common">Common tobacco</name>
    <dbReference type="NCBI Taxonomy" id="4097"/>
    <lineage>
        <taxon>Eukaryota</taxon>
        <taxon>Viridiplantae</taxon>
        <taxon>Streptophyta</taxon>
        <taxon>Embryophyta</taxon>
        <taxon>Tracheophyta</taxon>
        <taxon>Spermatophyta</taxon>
        <taxon>Magnoliopsida</taxon>
        <taxon>eudicotyledons</taxon>
        <taxon>Gunneridae</taxon>
        <taxon>Pentapetalae</taxon>
        <taxon>asterids</taxon>
        <taxon>lamiids</taxon>
        <taxon>Solanales</taxon>
        <taxon>Solanaceae</taxon>
        <taxon>Nicotianoideae</taxon>
        <taxon>Nicotianeae</taxon>
        <taxon>Nicotiana</taxon>
    </lineage>
</organism>
<dbReference type="InterPro" id="IPR009721">
    <property type="entry name" value="O-acyltransferase_WSD1_C"/>
</dbReference>
<sequence>MDIEMEEIYWERPASPGSQYLNSSNLSLSVIVVLESKIPIEIENSKVFSLLKDVFLPINPRFSSIMVTEKKGARKWKQVEVNIEDHTINDVITGVVIYGTRLYMQGINQETSNGKCTALVLFNTRAVGGYKSVSEMIKPNSEMPWGNHFTFLPVSLPKLTSTDSLNPLGFIEKARRIIKRQRNSASVFLTGRLLEILRKVEGPETTAKYIHATLKHTSMGITNLIGPLEEMALANHPIKGLYFAVAGAPQSLSVTMVSYVDKLRVAIVVEKGFIDPNKLKSCIEYSFDTIFNAAVLKPSTVEI</sequence>
<reference evidence="2" key="1">
    <citation type="submission" date="2025-08" db="UniProtKB">
        <authorList>
            <consortium name="RefSeq"/>
        </authorList>
    </citation>
    <scope>IDENTIFICATION</scope>
</reference>
<dbReference type="PANTHER" id="PTHR31650">
    <property type="entry name" value="O-ACYLTRANSFERASE (WSD1-LIKE) FAMILY PROTEIN"/>
    <property type="match status" value="1"/>
</dbReference>
<dbReference type="AlphaFoldDB" id="A0A1S4AF55"/>
<dbReference type="GO" id="GO:0008374">
    <property type="term" value="F:O-acyltransferase activity"/>
    <property type="evidence" value="ECO:0007669"/>
    <property type="project" value="InterPro"/>
</dbReference>
<dbReference type="OrthoDB" id="619536at2759"/>
<evidence type="ECO:0000259" key="1">
    <source>
        <dbReference type="Pfam" id="PF06974"/>
    </source>
</evidence>
<feature type="domain" description="O-acyltransferase WSD1 C-terminal" evidence="1">
    <location>
        <begin position="145"/>
        <end position="290"/>
    </location>
</feature>
<evidence type="ECO:0000313" key="2">
    <source>
        <dbReference type="RefSeq" id="XP_016475320.1"/>
    </source>
</evidence>
<proteinExistence type="predicted"/>
<dbReference type="InterPro" id="IPR045034">
    <property type="entry name" value="O-acyltransferase_WSD1-like"/>
</dbReference>
<name>A0A1S4AF55_TOBAC</name>
<accession>A0A1S4AF55</accession>
<protein>
    <submittedName>
        <fullName evidence="2">O-acyltransferase WSD1-like isoform X2</fullName>
    </submittedName>
</protein>